<organism evidence="5 6">
    <name type="scientific">Candidatus Scatoplasma merdavium</name>
    <dbReference type="NCBI Taxonomy" id="2840932"/>
    <lineage>
        <taxon>Bacteria</taxon>
        <taxon>Bacillati</taxon>
        <taxon>Bacillota</taxon>
        <taxon>Bacilli</taxon>
        <taxon>Bacillales</taxon>
        <taxon>Candidatus Scatoplasma</taxon>
    </lineage>
</organism>
<reference evidence="5" key="1">
    <citation type="submission" date="2020-10" db="EMBL/GenBank/DDBJ databases">
        <authorList>
            <person name="Gilroy R."/>
        </authorList>
    </citation>
    <scope>NUCLEOTIDE SEQUENCE</scope>
    <source>
        <strain evidence="5">1748</strain>
    </source>
</reference>
<protein>
    <submittedName>
        <fullName evidence="5">Tyrosine-type recombinase/integrase</fullName>
    </submittedName>
</protein>
<dbReference type="InterPro" id="IPR013762">
    <property type="entry name" value="Integrase-like_cat_sf"/>
</dbReference>
<dbReference type="SUPFAM" id="SSF56349">
    <property type="entry name" value="DNA breaking-rejoining enzymes"/>
    <property type="match status" value="1"/>
</dbReference>
<feature type="domain" description="Tyr recombinase" evidence="4">
    <location>
        <begin position="1"/>
        <end position="87"/>
    </location>
</feature>
<proteinExistence type="predicted"/>
<keyword evidence="2" id="KW-0229">DNA integration</keyword>
<evidence type="ECO:0000313" key="5">
    <source>
        <dbReference type="EMBL" id="MBO8414533.1"/>
    </source>
</evidence>
<dbReference type="GO" id="GO:0005737">
    <property type="term" value="C:cytoplasm"/>
    <property type="evidence" value="ECO:0007669"/>
    <property type="project" value="UniProtKB-SubCell"/>
</dbReference>
<dbReference type="Proteomes" id="UP000823629">
    <property type="component" value="Unassembled WGS sequence"/>
</dbReference>
<dbReference type="PANTHER" id="PTHR30349">
    <property type="entry name" value="PHAGE INTEGRASE-RELATED"/>
    <property type="match status" value="1"/>
</dbReference>
<sequence length="100" mass="11660">ENKSLFLNNFGEKLTVRGLEYIMEEIEKKTGCFLKLHPHKLRHSFATKMLSQGADLRVIQELMGHESIGTTQIYTHVTMEEMQDTYKTAFPRTKKKVEDN</sequence>
<evidence type="ECO:0000313" key="6">
    <source>
        <dbReference type="Proteomes" id="UP000823629"/>
    </source>
</evidence>
<dbReference type="AlphaFoldDB" id="A0A9D9GRE2"/>
<reference evidence="5" key="2">
    <citation type="journal article" date="2021" name="PeerJ">
        <title>Extensive microbial diversity within the chicken gut microbiome revealed by metagenomics and culture.</title>
        <authorList>
            <person name="Gilroy R."/>
            <person name="Ravi A."/>
            <person name="Getino M."/>
            <person name="Pursley I."/>
            <person name="Horton D.L."/>
            <person name="Alikhan N.F."/>
            <person name="Baker D."/>
            <person name="Gharbi K."/>
            <person name="Hall N."/>
            <person name="Watson M."/>
            <person name="Adriaenssens E.M."/>
            <person name="Foster-Nyarko E."/>
            <person name="Jarju S."/>
            <person name="Secka A."/>
            <person name="Antonio M."/>
            <person name="Oren A."/>
            <person name="Chaudhuri R.R."/>
            <person name="La Ragione R."/>
            <person name="Hildebrand F."/>
            <person name="Pallen M.J."/>
        </authorList>
    </citation>
    <scope>NUCLEOTIDE SEQUENCE</scope>
    <source>
        <strain evidence="5">1748</strain>
    </source>
</reference>
<comment type="caution">
    <text evidence="5">The sequence shown here is derived from an EMBL/GenBank/DDBJ whole genome shotgun (WGS) entry which is preliminary data.</text>
</comment>
<keyword evidence="3" id="KW-0233">DNA recombination</keyword>
<dbReference type="Pfam" id="PF00589">
    <property type="entry name" value="Phage_integrase"/>
    <property type="match status" value="1"/>
</dbReference>
<comment type="subcellular location">
    <subcellularLocation>
        <location evidence="1">Cytoplasm</location>
    </subcellularLocation>
</comment>
<dbReference type="PROSITE" id="PS51898">
    <property type="entry name" value="TYR_RECOMBINASE"/>
    <property type="match status" value="1"/>
</dbReference>
<dbReference type="GO" id="GO:0015074">
    <property type="term" value="P:DNA integration"/>
    <property type="evidence" value="ECO:0007669"/>
    <property type="project" value="UniProtKB-KW"/>
</dbReference>
<evidence type="ECO:0000256" key="2">
    <source>
        <dbReference type="ARBA" id="ARBA00022908"/>
    </source>
</evidence>
<dbReference type="InterPro" id="IPR002104">
    <property type="entry name" value="Integrase_catalytic"/>
</dbReference>
<dbReference type="PANTHER" id="PTHR30349:SF77">
    <property type="entry name" value="TYROSINE RECOMBINASE XERC"/>
    <property type="match status" value="1"/>
</dbReference>
<evidence type="ECO:0000256" key="1">
    <source>
        <dbReference type="ARBA" id="ARBA00004496"/>
    </source>
</evidence>
<dbReference type="EMBL" id="JADING010000099">
    <property type="protein sequence ID" value="MBO8414533.1"/>
    <property type="molecule type" value="Genomic_DNA"/>
</dbReference>
<dbReference type="GO" id="GO:0006310">
    <property type="term" value="P:DNA recombination"/>
    <property type="evidence" value="ECO:0007669"/>
    <property type="project" value="UniProtKB-KW"/>
</dbReference>
<dbReference type="InterPro" id="IPR050090">
    <property type="entry name" value="Tyrosine_recombinase_XerCD"/>
</dbReference>
<dbReference type="InterPro" id="IPR011010">
    <property type="entry name" value="DNA_brk_join_enz"/>
</dbReference>
<accession>A0A9D9GRE2</accession>
<gene>
    <name evidence="5" type="ORF">IAC78_03580</name>
</gene>
<name>A0A9D9GRE2_9BACL</name>
<dbReference type="GO" id="GO:0003677">
    <property type="term" value="F:DNA binding"/>
    <property type="evidence" value="ECO:0007669"/>
    <property type="project" value="InterPro"/>
</dbReference>
<evidence type="ECO:0000256" key="3">
    <source>
        <dbReference type="ARBA" id="ARBA00023172"/>
    </source>
</evidence>
<feature type="non-terminal residue" evidence="5">
    <location>
        <position position="1"/>
    </location>
</feature>
<evidence type="ECO:0000259" key="4">
    <source>
        <dbReference type="PROSITE" id="PS51898"/>
    </source>
</evidence>
<dbReference type="Gene3D" id="1.10.443.10">
    <property type="entry name" value="Intergrase catalytic core"/>
    <property type="match status" value="1"/>
</dbReference>